<keyword evidence="4 6" id="KW-1133">Transmembrane helix</keyword>
<dbReference type="Pfam" id="PF09822">
    <property type="entry name" value="ABC_transp_aux"/>
    <property type="match status" value="1"/>
</dbReference>
<dbReference type="InterPro" id="IPR051449">
    <property type="entry name" value="ABC-2_transporter_component"/>
</dbReference>
<dbReference type="PANTHER" id="PTHR30294">
    <property type="entry name" value="MEMBRANE COMPONENT OF ABC TRANSPORTER YHHJ-RELATED"/>
    <property type="match status" value="1"/>
</dbReference>
<evidence type="ECO:0000256" key="1">
    <source>
        <dbReference type="ARBA" id="ARBA00004651"/>
    </source>
</evidence>
<feature type="transmembrane region" description="Helical" evidence="6">
    <location>
        <begin position="179"/>
        <end position="197"/>
    </location>
</feature>
<keyword evidence="2" id="KW-1003">Cell membrane</keyword>
<dbReference type="EMBL" id="CP032157">
    <property type="protein sequence ID" value="AXY73710.1"/>
    <property type="molecule type" value="Genomic_DNA"/>
</dbReference>
<evidence type="ECO:0000256" key="5">
    <source>
        <dbReference type="ARBA" id="ARBA00023136"/>
    </source>
</evidence>
<dbReference type="GO" id="GO:0005886">
    <property type="term" value="C:plasma membrane"/>
    <property type="evidence" value="ECO:0007669"/>
    <property type="project" value="UniProtKB-SubCell"/>
</dbReference>
<dbReference type="OrthoDB" id="609779at2"/>
<accession>A0A3B7MKS5</accession>
<evidence type="ECO:0000256" key="6">
    <source>
        <dbReference type="SAM" id="Phobius"/>
    </source>
</evidence>
<keyword evidence="9" id="KW-1185">Reference proteome</keyword>
<name>A0A3B7MKS5_9BACT</name>
<feature type="transmembrane region" description="Helical" evidence="6">
    <location>
        <begin position="57"/>
        <end position="77"/>
    </location>
</feature>
<feature type="transmembrane region" description="Helical" evidence="6">
    <location>
        <begin position="119"/>
        <end position="138"/>
    </location>
</feature>
<protein>
    <submittedName>
        <fullName evidence="8">ABC transporter</fullName>
    </submittedName>
</protein>
<proteinExistence type="predicted"/>
<evidence type="ECO:0000313" key="8">
    <source>
        <dbReference type="EMBL" id="AXY73710.1"/>
    </source>
</evidence>
<sequence length="772" mass="87422">MKMICKIARAEFRNLFYSPIAWLILLVFYIVSGFRFVDPLVDIARVQEANLETNPTWDGFPTALSIAIFIAPIKSVLEKLYLFIPLLTMGVINREVNAGTMKLLYSSPIRVRDIVLGKYLGLLVFNVMVLAIVAILFATGYCTIIHAEVAWYLAILLGFFLLSAAFIAIGLFISSITQYQVVAGILTFVVFFILENLQEVWQQYDFFRDLTYFLAMTNKAEEMIGGLITTSNVLYFVIIIVMFLAFTLIKLRSTQESKSWKVSFGRYTLVSLVTLTIGYASSRPGYVGYLDLTRDRLNTIHPAMQQVLKELDGSPLTITLYTNLLGKSSPMDGLPRSRNKYIWLYWEKFVQFYPHIRYRFEYYYDVNESNQEIMASFPGKTVDQAAATMAELYDVDVNSFKKPEAIRKLANLQQEDNLGLLMELEYKGRKQFLRTYPDTKIFPEQTHVAGTIRRLVRPANPAIYFTTGHYERSPFRNGEREYGPNTNYKQSRYALLNMGVDVDTVSLARQNIPANTAFLVVADPKSALDTTEQRKIIDYLDKGGNAILYGEPGKQGMLNPLLQTIGVTLDPGTIVIPDKHDLPHTFNTSVTKTGTHMANEEMLFKAVQKDRTGSIYLSGGANISFRPVNGFTIETICDKTPERDGWIENGVYTGDSAAPVFSAAEGDVKRSTFVIGIRLKRTINGKEQRIMVSGDADFMTPRRVYGGDIRNGMFSWMLYNDYPVYTSYPDPIDTKVTIGFDAARALYIVYVYIIPAIVLLGATLLLIRRKRK</sequence>
<dbReference type="PANTHER" id="PTHR30294:SF29">
    <property type="entry name" value="MULTIDRUG ABC TRANSPORTER PERMEASE YBHS-RELATED"/>
    <property type="match status" value="1"/>
</dbReference>
<comment type="subcellular location">
    <subcellularLocation>
        <location evidence="1">Cell membrane</location>
        <topology evidence="1">Multi-pass membrane protein</topology>
    </subcellularLocation>
</comment>
<feature type="transmembrane region" description="Helical" evidence="6">
    <location>
        <begin position="150"/>
        <end position="172"/>
    </location>
</feature>
<evidence type="ECO:0000256" key="3">
    <source>
        <dbReference type="ARBA" id="ARBA00022692"/>
    </source>
</evidence>
<dbReference type="Proteomes" id="UP000263900">
    <property type="component" value="Chromosome"/>
</dbReference>
<evidence type="ECO:0000256" key="4">
    <source>
        <dbReference type="ARBA" id="ARBA00022989"/>
    </source>
</evidence>
<organism evidence="8 9">
    <name type="scientific">Paraflavitalea soli</name>
    <dbReference type="NCBI Taxonomy" id="2315862"/>
    <lineage>
        <taxon>Bacteria</taxon>
        <taxon>Pseudomonadati</taxon>
        <taxon>Bacteroidota</taxon>
        <taxon>Chitinophagia</taxon>
        <taxon>Chitinophagales</taxon>
        <taxon>Chitinophagaceae</taxon>
        <taxon>Paraflavitalea</taxon>
    </lineage>
</organism>
<feature type="domain" description="ABC-type uncharacterised transport system" evidence="7">
    <location>
        <begin position="461"/>
        <end position="590"/>
    </location>
</feature>
<reference evidence="8 9" key="1">
    <citation type="submission" date="2018-09" db="EMBL/GenBank/DDBJ databases">
        <title>Genome sequencing of strain 6GH32-13.</title>
        <authorList>
            <person name="Weon H.-Y."/>
            <person name="Heo J."/>
            <person name="Kwon S.-W."/>
        </authorList>
    </citation>
    <scope>NUCLEOTIDE SEQUENCE [LARGE SCALE GENOMIC DNA]</scope>
    <source>
        <strain evidence="8 9">5GH32-13</strain>
    </source>
</reference>
<dbReference type="GO" id="GO:0140359">
    <property type="term" value="F:ABC-type transporter activity"/>
    <property type="evidence" value="ECO:0007669"/>
    <property type="project" value="InterPro"/>
</dbReference>
<feature type="transmembrane region" description="Helical" evidence="6">
    <location>
        <begin position="20"/>
        <end position="37"/>
    </location>
</feature>
<feature type="transmembrane region" description="Helical" evidence="6">
    <location>
        <begin position="745"/>
        <end position="767"/>
    </location>
</feature>
<evidence type="ECO:0000256" key="2">
    <source>
        <dbReference type="ARBA" id="ARBA00022475"/>
    </source>
</evidence>
<feature type="transmembrane region" description="Helical" evidence="6">
    <location>
        <begin position="233"/>
        <end position="251"/>
    </location>
</feature>
<dbReference type="InterPro" id="IPR019196">
    <property type="entry name" value="ABC_transp_unknown"/>
</dbReference>
<dbReference type="KEGG" id="pseg:D3H65_06830"/>
<dbReference type="AlphaFoldDB" id="A0A3B7MKS5"/>
<evidence type="ECO:0000313" key="9">
    <source>
        <dbReference type="Proteomes" id="UP000263900"/>
    </source>
</evidence>
<keyword evidence="5 6" id="KW-0472">Membrane</keyword>
<dbReference type="RefSeq" id="WP_119049545.1">
    <property type="nucleotide sequence ID" value="NZ_CP032157.1"/>
</dbReference>
<dbReference type="Pfam" id="PF12679">
    <property type="entry name" value="ABC2_membrane_2"/>
    <property type="match status" value="1"/>
</dbReference>
<evidence type="ECO:0000259" key="7">
    <source>
        <dbReference type="Pfam" id="PF09822"/>
    </source>
</evidence>
<keyword evidence="3 6" id="KW-0812">Transmembrane</keyword>
<feature type="transmembrane region" description="Helical" evidence="6">
    <location>
        <begin position="263"/>
        <end position="281"/>
    </location>
</feature>
<gene>
    <name evidence="8" type="ORF">D3H65_06830</name>
</gene>